<comment type="caution">
    <text evidence="3">The sequence shown here is derived from an EMBL/GenBank/DDBJ whole genome shotgun (WGS) entry which is preliminary data.</text>
</comment>
<evidence type="ECO:0000313" key="3">
    <source>
        <dbReference type="EMBL" id="CAD0002154.1"/>
    </source>
</evidence>
<proteinExistence type="predicted"/>
<keyword evidence="4" id="KW-1185">Reference proteome</keyword>
<dbReference type="SUPFAM" id="SSF49265">
    <property type="entry name" value="Fibronectin type III"/>
    <property type="match status" value="1"/>
</dbReference>
<evidence type="ECO:0000313" key="4">
    <source>
        <dbReference type="Proteomes" id="UP000530060"/>
    </source>
</evidence>
<evidence type="ECO:0000259" key="2">
    <source>
        <dbReference type="PROSITE" id="PS50853"/>
    </source>
</evidence>
<dbReference type="RefSeq" id="WP_180908077.1">
    <property type="nucleotide sequence ID" value="NZ_CAIJDP010000060.1"/>
</dbReference>
<dbReference type="Pfam" id="PF19404">
    <property type="entry name" value="DUF5977"/>
    <property type="match status" value="1"/>
</dbReference>
<dbReference type="InterPro" id="IPR036116">
    <property type="entry name" value="FN3_sf"/>
</dbReference>
<dbReference type="Pfam" id="PF00041">
    <property type="entry name" value="fn3"/>
    <property type="match status" value="1"/>
</dbReference>
<reference evidence="3 4" key="1">
    <citation type="submission" date="2020-06" db="EMBL/GenBank/DDBJ databases">
        <authorList>
            <person name="Criscuolo A."/>
        </authorList>
    </citation>
    <scope>NUCLEOTIDE SEQUENCE [LARGE SCALE GENOMIC DNA]</scope>
    <source>
        <strain evidence="4">CIP 111411</strain>
    </source>
</reference>
<dbReference type="InterPro" id="IPR046020">
    <property type="entry name" value="DUF5977"/>
</dbReference>
<feature type="transmembrane region" description="Helical" evidence="1">
    <location>
        <begin position="21"/>
        <end position="37"/>
    </location>
</feature>
<gene>
    <name evidence="3" type="ORF">FLAT13_00939</name>
</gene>
<dbReference type="InterPro" id="IPR013783">
    <property type="entry name" value="Ig-like_fold"/>
</dbReference>
<organism evidence="3 4">
    <name type="scientific">Flavobacterium salmonis</name>
    <dbReference type="NCBI Taxonomy" id="2654844"/>
    <lineage>
        <taxon>Bacteria</taxon>
        <taxon>Pseudomonadati</taxon>
        <taxon>Bacteroidota</taxon>
        <taxon>Flavobacteriia</taxon>
        <taxon>Flavobacteriales</taxon>
        <taxon>Flavobacteriaceae</taxon>
        <taxon>Flavobacterium</taxon>
    </lineage>
</organism>
<dbReference type="EMBL" id="CAIJDP010000060">
    <property type="protein sequence ID" value="CAD0002154.1"/>
    <property type="molecule type" value="Genomic_DNA"/>
</dbReference>
<keyword evidence="1" id="KW-0812">Transmembrane</keyword>
<sequence length="1347" mass="148049">MEKLRTENQTFKTNKIRMKQYALIFYIIILLINYQEVKSQEVDALKSNIPNITVASPQAASISKVGEIPIDIATGRMNYTIPIFEIKEGDFTMPINLSYNYSGLLLDEAPGYAGVGWTFNIGGSILHSINGLDDTGREAHKEYVYNYINKLPPFDDYATTSGLTTIQHYLENVANGILDGEPDKYSVNAGSLNCSFYLDKDSNAFFLKNGNYKVSGYLHTGFTVTDDKGINYIFNIPTESSKSSGESSSIYISSFLLTEINFPTTTNKILFEYSPSVDFSNDINVNQTLILKGTMSVGRQDGEIITNKTYSNAGTNKLKKIITNDYTIELQYNDNPLEPGISVISNLSVKNKATAVVKSYDFVYSGWTGKRTNLMNVKFNGQIINEMEYDMSTPYPIMTADSDYVKKDLWGYYNKNGILATYDGLILPDDNPYLKPDFLSTKIGALTKIGYQTKGYSLIEYEPNAVYLKSTDYNLPYEADATVTTHAQAGTSAHNGITDEETFVVNTVPTEVVIYYRVANQPEITQNQEQRDTKVLMLKDGDNEANAIFIFNQTWLKELTWIPQTNSFAGTIKKIINTPGTYRIKAISSIGSTASIDVAIKQRSDYFNQTVGGLRVKQVKNCDFNDQCITTTYNYSQDSKSTGVMLQKPKFYSGVHVQDNSACSPSIYVRRDFYNYTSVLPLSDFRGSPVLYKIVEKKDSGNDINNSLLNNGKTIFKFSGNEVSNSLQDLQYQYTTGLLTNKEVRNNTGKKVSEQNNSYNATEIPNNAKFLYFLNSKLVYEVRAQVGGDLGAGAGACALTYPRPSNAFQVATFKYWPRNYNLSSEENINYYANDSVVQSTKFDYDLNLTLLKSKKVVNSTNETLETKYYYPTDSEMGLEPFVPELISKNRIGTPLAVKSYNANKLSDQKTVYAKDASTANLVLPKYVYANKGADVIDTLKDKKVTYNQYDDKGNILQYTQESGTPVSIIWGYNKTQPIAKIENAAYSEVVSYISNLQAKSDTGTEAALLTDLNSLRTNLPNAMVTTYTHIPLVGVSTITDPKGDKMTYTYDTFGRLQFVKDKNLDILQKYCYNYKGQQIDCDIAFAGSTLYKSMARSGSFTKNNCAAGTSGSNVTYNQAEGAVTSTISQADADALGLSKFNTDGQANANTNGICTTPLPAAPTGLTFTSATATSLNFSWTAVAGATSYKIYKNGSDTGITFSTNTGSLSGLTASTAYSIQVKAVNAAGDSPLSTAVSMTTASAPISNSCSLNFNRLAGTCTLFKNGSSYLTRSTSGTSSGTLAAGDTFYVTVNATTTYYKSITITSSVRGTLYDYGPSTTGSSVTSPTFTKTGSEVITINCSTDNML</sequence>
<dbReference type="PROSITE" id="PS50853">
    <property type="entry name" value="FN3"/>
    <property type="match status" value="1"/>
</dbReference>
<accession>A0A6V6YS54</accession>
<dbReference type="Gene3D" id="2.60.40.10">
    <property type="entry name" value="Immunoglobulins"/>
    <property type="match status" value="1"/>
</dbReference>
<keyword evidence="1" id="KW-0472">Membrane</keyword>
<dbReference type="CDD" id="cd00063">
    <property type="entry name" value="FN3"/>
    <property type="match status" value="1"/>
</dbReference>
<protein>
    <recommendedName>
        <fullName evidence="2">Fibronectin type-III domain-containing protein</fullName>
    </recommendedName>
</protein>
<feature type="domain" description="Fibronectin type-III" evidence="2">
    <location>
        <begin position="1161"/>
        <end position="1243"/>
    </location>
</feature>
<dbReference type="InterPro" id="IPR003961">
    <property type="entry name" value="FN3_dom"/>
</dbReference>
<evidence type="ECO:0000256" key="1">
    <source>
        <dbReference type="SAM" id="Phobius"/>
    </source>
</evidence>
<dbReference type="Gene3D" id="6.10.250.2590">
    <property type="match status" value="1"/>
</dbReference>
<dbReference type="SMART" id="SM00060">
    <property type="entry name" value="FN3"/>
    <property type="match status" value="1"/>
</dbReference>
<dbReference type="Proteomes" id="UP000530060">
    <property type="component" value="Unassembled WGS sequence"/>
</dbReference>
<name>A0A6V6YS54_9FLAO</name>
<keyword evidence="1" id="KW-1133">Transmembrane helix</keyword>